<keyword evidence="1" id="KW-0560">Oxidoreductase</keyword>
<feature type="domain" description="D-arabinono-1,4-lactone oxidase C-terminal" evidence="2">
    <location>
        <begin position="1"/>
        <end position="107"/>
    </location>
</feature>
<dbReference type="GO" id="GO:0016020">
    <property type="term" value="C:membrane"/>
    <property type="evidence" value="ECO:0007669"/>
    <property type="project" value="InterPro"/>
</dbReference>
<dbReference type="AlphaFoldDB" id="A0A6J6HQS2"/>
<dbReference type="Gene3D" id="1.10.45.10">
    <property type="entry name" value="Vanillyl-alcohol Oxidase, Chain A, domain 4"/>
    <property type="match status" value="1"/>
</dbReference>
<dbReference type="Gene3D" id="3.30.70.2520">
    <property type="match status" value="1"/>
</dbReference>
<dbReference type="InterPro" id="IPR007173">
    <property type="entry name" value="ALO_C"/>
</dbReference>
<sequence>MIERKGYLLNFPVEVRFTKQDDVPLSTSYGRDSAYIAVHVFKGMEKEPFFHDVESIMKTYEGRPHWGKMHYQTAEELRVLYPRFDDFIDVRNQMDPHRVFANDYTRQVFGE</sequence>
<dbReference type="EMBL" id="CAEZUZ010000054">
    <property type="protein sequence ID" value="CAB4614039.1"/>
    <property type="molecule type" value="Genomic_DNA"/>
</dbReference>
<reference evidence="3" key="1">
    <citation type="submission" date="2020-05" db="EMBL/GenBank/DDBJ databases">
        <authorList>
            <person name="Chiriac C."/>
            <person name="Salcher M."/>
            <person name="Ghai R."/>
            <person name="Kavagutti S V."/>
        </authorList>
    </citation>
    <scope>NUCLEOTIDE SEQUENCE</scope>
</reference>
<dbReference type="PANTHER" id="PTHR43762">
    <property type="entry name" value="L-GULONOLACTONE OXIDASE"/>
    <property type="match status" value="1"/>
</dbReference>
<dbReference type="InterPro" id="IPR010031">
    <property type="entry name" value="FAD_lactone_oxidase-like"/>
</dbReference>
<dbReference type="InterPro" id="IPR016171">
    <property type="entry name" value="Vanillyl_alc_oxidase_C-sub2"/>
</dbReference>
<organism evidence="3">
    <name type="scientific">freshwater metagenome</name>
    <dbReference type="NCBI Taxonomy" id="449393"/>
    <lineage>
        <taxon>unclassified sequences</taxon>
        <taxon>metagenomes</taxon>
        <taxon>ecological metagenomes</taxon>
    </lineage>
</organism>
<name>A0A6J6HQS2_9ZZZZ</name>
<evidence type="ECO:0000313" key="3">
    <source>
        <dbReference type="EMBL" id="CAB4614039.1"/>
    </source>
</evidence>
<protein>
    <submittedName>
        <fullName evidence="3">Unannotated protein</fullName>
    </submittedName>
</protein>
<evidence type="ECO:0000256" key="1">
    <source>
        <dbReference type="ARBA" id="ARBA00023002"/>
    </source>
</evidence>
<accession>A0A6J6HQS2</accession>
<evidence type="ECO:0000259" key="2">
    <source>
        <dbReference type="Pfam" id="PF04030"/>
    </source>
</evidence>
<dbReference type="PANTHER" id="PTHR43762:SF1">
    <property type="entry name" value="D-ARABINONO-1,4-LACTONE OXIDASE"/>
    <property type="match status" value="1"/>
</dbReference>
<proteinExistence type="predicted"/>
<gene>
    <name evidence="3" type="ORF">UFOPK1889_00465</name>
</gene>
<dbReference type="GO" id="GO:0003885">
    <property type="term" value="F:D-arabinono-1,4-lactone oxidase activity"/>
    <property type="evidence" value="ECO:0007669"/>
    <property type="project" value="InterPro"/>
</dbReference>
<dbReference type="Pfam" id="PF04030">
    <property type="entry name" value="ALO"/>
    <property type="match status" value="1"/>
</dbReference>